<dbReference type="GO" id="GO:0003700">
    <property type="term" value="F:DNA-binding transcription factor activity"/>
    <property type="evidence" value="ECO:0007669"/>
    <property type="project" value="InterPro"/>
</dbReference>
<evidence type="ECO:0000256" key="3">
    <source>
        <dbReference type="ARBA" id="ARBA00023163"/>
    </source>
</evidence>
<dbReference type="EMBL" id="JARSFG010000003">
    <property type="protein sequence ID" value="MEC1177395.1"/>
    <property type="molecule type" value="Genomic_DNA"/>
</dbReference>
<accession>A0AAW9NN41</accession>
<evidence type="ECO:0000256" key="2">
    <source>
        <dbReference type="ARBA" id="ARBA00023125"/>
    </source>
</evidence>
<dbReference type="PROSITE" id="PS50949">
    <property type="entry name" value="HTH_GNTR"/>
    <property type="match status" value="1"/>
</dbReference>
<gene>
    <name evidence="5" type="ORF">P9B03_02765</name>
</gene>
<dbReference type="PANTHER" id="PTHR38445">
    <property type="entry name" value="HTH-TYPE TRANSCRIPTIONAL REPRESSOR YTRA"/>
    <property type="match status" value="1"/>
</dbReference>
<dbReference type="RefSeq" id="WP_326121723.1">
    <property type="nucleotide sequence ID" value="NZ_JARSFG010000003.1"/>
</dbReference>
<evidence type="ECO:0000313" key="6">
    <source>
        <dbReference type="Proteomes" id="UP001344888"/>
    </source>
</evidence>
<name>A0AAW9NN41_9BACL</name>
<evidence type="ECO:0000256" key="1">
    <source>
        <dbReference type="ARBA" id="ARBA00023015"/>
    </source>
</evidence>
<feature type="domain" description="HTH gntR-type" evidence="4">
    <location>
        <begin position="8"/>
        <end position="76"/>
    </location>
</feature>
<evidence type="ECO:0000259" key="4">
    <source>
        <dbReference type="PROSITE" id="PS50949"/>
    </source>
</evidence>
<dbReference type="InterPro" id="IPR036388">
    <property type="entry name" value="WH-like_DNA-bd_sf"/>
</dbReference>
<sequence>MTDFTRDKPIYSQLVDRICGEMIKGHLQLGDKLPSVREYAVQSGVNVNTVQRVYKELELMQLTETKRGQGTFITSDEGRLLELRDSMKEQLVESFLASIASFGFTKEEMLQLLEKKE</sequence>
<dbReference type="PANTHER" id="PTHR38445:SF6">
    <property type="entry name" value="GNTR-FAMILY TRANSCRIPTIONAL REGULATOR"/>
    <property type="match status" value="1"/>
</dbReference>
<keyword evidence="1" id="KW-0805">Transcription regulation</keyword>
<dbReference type="CDD" id="cd07377">
    <property type="entry name" value="WHTH_GntR"/>
    <property type="match status" value="1"/>
</dbReference>
<keyword evidence="3" id="KW-0804">Transcription</keyword>
<dbReference type="SMART" id="SM00345">
    <property type="entry name" value="HTH_GNTR"/>
    <property type="match status" value="1"/>
</dbReference>
<dbReference type="InterPro" id="IPR000524">
    <property type="entry name" value="Tscrpt_reg_HTH_GntR"/>
</dbReference>
<comment type="caution">
    <text evidence="5">The sequence shown here is derived from an EMBL/GenBank/DDBJ whole genome shotgun (WGS) entry which is preliminary data.</text>
</comment>
<dbReference type="GO" id="GO:0003677">
    <property type="term" value="F:DNA binding"/>
    <property type="evidence" value="ECO:0007669"/>
    <property type="project" value="UniProtKB-KW"/>
</dbReference>
<keyword evidence="6" id="KW-1185">Reference proteome</keyword>
<proteinExistence type="predicted"/>
<protein>
    <submittedName>
        <fullName evidence="5">GntR family transcriptional regulator</fullName>
    </submittedName>
</protein>
<dbReference type="AlphaFoldDB" id="A0AAW9NN41"/>
<dbReference type="Gene3D" id="1.10.10.10">
    <property type="entry name" value="Winged helix-like DNA-binding domain superfamily/Winged helix DNA-binding domain"/>
    <property type="match status" value="1"/>
</dbReference>
<organism evidence="5 6">
    <name type="scientific">Metasolibacillus meyeri</name>
    <dbReference type="NCBI Taxonomy" id="1071052"/>
    <lineage>
        <taxon>Bacteria</taxon>
        <taxon>Bacillati</taxon>
        <taxon>Bacillota</taxon>
        <taxon>Bacilli</taxon>
        <taxon>Bacillales</taxon>
        <taxon>Caryophanaceae</taxon>
        <taxon>Metasolibacillus</taxon>
    </lineage>
</organism>
<evidence type="ECO:0000313" key="5">
    <source>
        <dbReference type="EMBL" id="MEC1177395.1"/>
    </source>
</evidence>
<dbReference type="SUPFAM" id="SSF46785">
    <property type="entry name" value="Winged helix' DNA-binding domain"/>
    <property type="match status" value="1"/>
</dbReference>
<keyword evidence="2" id="KW-0238">DNA-binding</keyword>
<dbReference type="Proteomes" id="UP001344888">
    <property type="component" value="Unassembled WGS sequence"/>
</dbReference>
<dbReference type="Pfam" id="PF00392">
    <property type="entry name" value="GntR"/>
    <property type="match status" value="1"/>
</dbReference>
<dbReference type="InterPro" id="IPR036390">
    <property type="entry name" value="WH_DNA-bd_sf"/>
</dbReference>
<reference evidence="5 6" key="1">
    <citation type="submission" date="2023-03" db="EMBL/GenBank/DDBJ databases">
        <title>Bacillus Genome Sequencing.</title>
        <authorList>
            <person name="Dunlap C."/>
        </authorList>
    </citation>
    <scope>NUCLEOTIDE SEQUENCE [LARGE SCALE GENOMIC DNA]</scope>
    <source>
        <strain evidence="5 6">B-59205</strain>
    </source>
</reference>